<keyword evidence="4" id="KW-1185">Reference proteome</keyword>
<dbReference type="Proteomes" id="UP000241764">
    <property type="component" value="Unassembled WGS sequence"/>
</dbReference>
<dbReference type="InterPro" id="IPR005135">
    <property type="entry name" value="Endo/exonuclease/phosphatase"/>
</dbReference>
<dbReference type="RefSeq" id="WP_106667248.1">
    <property type="nucleotide sequence ID" value="NZ_PGGM01000018.1"/>
</dbReference>
<sequence length="355" mass="38798">MTTKNRSWLTLAAVLLPILFSVPLVLGFFGAIHPAFDAFAHFRMHLAVLMAVSAIPALLLGLWREGLMAIVLALTALATVLVPAPAPSAEAETPVQSAEPVGRSEYKLLQLNLRYDNRNQADFIRLIAREAPDVITVQEASDNWRPQLKAIEARYPYNLYCPSTKRIGGVAILSRRPFALGTTPQCIGNSLAGLARIDFGGRSAIIVALHLGWPWPYEQTENVEELRAYFERLQGPSIIAGDFNATPWSQTLKTITVASQTRSVEGLRPSWLVNGTLAHAARWIGLPIDHILVSQRISPTRVETLAPAGSDHLPMLLRFSISGVDDSGPDQQTVMLTDRSAFPIRRPGAGNCARS</sequence>
<dbReference type="Gene3D" id="3.60.10.10">
    <property type="entry name" value="Endonuclease/exonuclease/phosphatase"/>
    <property type="match status" value="1"/>
</dbReference>
<keyword evidence="3" id="KW-0378">Hydrolase</keyword>
<dbReference type="GO" id="GO:0016020">
    <property type="term" value="C:membrane"/>
    <property type="evidence" value="ECO:0007669"/>
    <property type="project" value="GOC"/>
</dbReference>
<evidence type="ECO:0000313" key="3">
    <source>
        <dbReference type="EMBL" id="PSH57568.1"/>
    </source>
</evidence>
<feature type="transmembrane region" description="Helical" evidence="1">
    <location>
        <begin position="67"/>
        <end position="86"/>
    </location>
</feature>
<protein>
    <submittedName>
        <fullName evidence="3">Endonuclease</fullName>
    </submittedName>
</protein>
<dbReference type="SUPFAM" id="SSF56219">
    <property type="entry name" value="DNase I-like"/>
    <property type="match status" value="1"/>
</dbReference>
<keyword evidence="3" id="KW-0255">Endonuclease</keyword>
<dbReference type="AlphaFoldDB" id="A0A2P7ATL8"/>
<dbReference type="GO" id="GO:0004519">
    <property type="term" value="F:endonuclease activity"/>
    <property type="evidence" value="ECO:0007669"/>
    <property type="project" value="UniProtKB-KW"/>
</dbReference>
<accession>A0A2P7ATL8</accession>
<dbReference type="PANTHER" id="PTHR14859">
    <property type="entry name" value="CALCOFLUOR WHITE HYPERSENSITIVE PROTEIN PRECURSOR"/>
    <property type="match status" value="1"/>
</dbReference>
<keyword evidence="1" id="KW-0472">Membrane</keyword>
<dbReference type="Pfam" id="PF03372">
    <property type="entry name" value="Exo_endo_phos"/>
    <property type="match status" value="1"/>
</dbReference>
<dbReference type="PANTHER" id="PTHR14859:SF1">
    <property type="entry name" value="PGAP2-INTERACTING PROTEIN"/>
    <property type="match status" value="1"/>
</dbReference>
<feature type="transmembrane region" description="Helical" evidence="1">
    <location>
        <begin position="12"/>
        <end position="36"/>
    </location>
</feature>
<dbReference type="InterPro" id="IPR036691">
    <property type="entry name" value="Endo/exonu/phosph_ase_sf"/>
</dbReference>
<feature type="domain" description="Endonuclease/exonuclease/phosphatase" evidence="2">
    <location>
        <begin position="109"/>
        <end position="312"/>
    </location>
</feature>
<keyword evidence="3" id="KW-0540">Nuclease</keyword>
<name>A0A2P7ATL8_9HYPH</name>
<reference evidence="4" key="1">
    <citation type="submission" date="2017-11" db="EMBL/GenBank/DDBJ databases">
        <authorList>
            <person name="Kuznetsova I."/>
            <person name="Sazanova A."/>
            <person name="Chirak E."/>
            <person name="Safronova V."/>
            <person name="Willems A."/>
        </authorList>
    </citation>
    <scope>NUCLEOTIDE SEQUENCE [LARGE SCALE GENOMIC DNA]</scope>
    <source>
        <strain evidence="4">CCBAU 03422</strain>
    </source>
</reference>
<evidence type="ECO:0000313" key="4">
    <source>
        <dbReference type="Proteomes" id="UP000241764"/>
    </source>
</evidence>
<evidence type="ECO:0000256" key="1">
    <source>
        <dbReference type="SAM" id="Phobius"/>
    </source>
</evidence>
<feature type="transmembrane region" description="Helical" evidence="1">
    <location>
        <begin position="42"/>
        <end position="60"/>
    </location>
</feature>
<keyword evidence="1" id="KW-1133">Transmembrane helix</keyword>
<evidence type="ECO:0000259" key="2">
    <source>
        <dbReference type="Pfam" id="PF03372"/>
    </source>
</evidence>
<dbReference type="OrthoDB" id="3808618at2"/>
<organism evidence="3 4">
    <name type="scientific">Phyllobacterium sophorae</name>
    <dbReference type="NCBI Taxonomy" id="1520277"/>
    <lineage>
        <taxon>Bacteria</taxon>
        <taxon>Pseudomonadati</taxon>
        <taxon>Pseudomonadota</taxon>
        <taxon>Alphaproteobacteria</taxon>
        <taxon>Hyphomicrobiales</taxon>
        <taxon>Phyllobacteriaceae</taxon>
        <taxon>Phyllobacterium</taxon>
    </lineage>
</organism>
<keyword evidence="1" id="KW-0812">Transmembrane</keyword>
<proteinExistence type="predicted"/>
<dbReference type="GO" id="GO:0006506">
    <property type="term" value="P:GPI anchor biosynthetic process"/>
    <property type="evidence" value="ECO:0007669"/>
    <property type="project" value="TreeGrafter"/>
</dbReference>
<gene>
    <name evidence="3" type="ORF">CU103_27680</name>
</gene>
<dbReference type="InterPro" id="IPR051916">
    <property type="entry name" value="GPI-anchor_lipid_remodeler"/>
</dbReference>
<dbReference type="EMBL" id="PGGM01000018">
    <property type="protein sequence ID" value="PSH57568.1"/>
    <property type="molecule type" value="Genomic_DNA"/>
</dbReference>
<comment type="caution">
    <text evidence="3">The sequence shown here is derived from an EMBL/GenBank/DDBJ whole genome shotgun (WGS) entry which is preliminary data.</text>
</comment>